<reference evidence="3 4" key="1">
    <citation type="submission" date="2023-12" db="EMBL/GenBank/DDBJ databases">
        <title>Whole-genome sequencing of halo(alkali)philic microorganisms from hypersaline lakes.</title>
        <authorList>
            <person name="Sorokin D.Y."/>
            <person name="Merkel A.Y."/>
            <person name="Messina E."/>
            <person name="Yakimov M."/>
        </authorList>
    </citation>
    <scope>NUCLEOTIDE SEQUENCE [LARGE SCALE GENOMIC DNA]</scope>
    <source>
        <strain evidence="3 4">AB-CW1</strain>
    </source>
</reference>
<dbReference type="RefSeq" id="WP_346052360.1">
    <property type="nucleotide sequence ID" value="NZ_JAYGII010000024.1"/>
</dbReference>
<dbReference type="EC" id="3.1.1.103" evidence="3"/>
<accession>A0AAP6MMM9</accession>
<feature type="signal peptide" evidence="1">
    <location>
        <begin position="1"/>
        <end position="21"/>
    </location>
</feature>
<sequence length="585" mass="63845">MRRLRLIIAALLALAATPGGAFEADLASLEGWGFSGTSAHGQGTTTQGLSGHGLADWEAGLAFNPDTHLPWLSLSKPLTAALLLRLEAGDALTLDDPLHRHLPDVPRDKRGIRLHQLLSHSSGLAAQLRHPGFDGPPEFEPLEREAFLERVMRSRPLAAPGEAFIYSNLGYNLAAAVAESSSGEPLDALLAEEILKPAGLVSVRLGGPPAGQTEAVGYSDGQRWGRFSERAWPDGRPGWNLIGAGGLTGNSRDLIGLVQMLRGGPPMRGELGETWREPRLTLASGEAYALGLSHHRDDFGRRIGHEGGFGPFTTELAWWPESERWLVLSSNTRSFHATDVLAALVRSAATGKAIPEPPSARLPPAWQGLDDVLNPGASQSIQRVTHPDGDFWLLYRKENSLRVLACGGQAVAGLLEEDERVQSLERGRAVMDRLRALLSGSAHRPEPRNLQEARLMRELRETLTPDSASPPPLWHQGSRPAPDGRWWTDVRIGEDGDRWIRIVQNEAGDWQRVLHEPGERIVRAVFRHAGQGRLQGLETTRLQSTAAWNLDMSALKLAPPDLEARQLQGVQDPAHRLTECGRHGF</sequence>
<dbReference type="InterPro" id="IPR001466">
    <property type="entry name" value="Beta-lactam-related"/>
</dbReference>
<evidence type="ECO:0000256" key="1">
    <source>
        <dbReference type="SAM" id="SignalP"/>
    </source>
</evidence>
<dbReference type="Proteomes" id="UP001302316">
    <property type="component" value="Unassembled WGS sequence"/>
</dbReference>
<evidence type="ECO:0000313" key="3">
    <source>
        <dbReference type="EMBL" id="MEA5446232.1"/>
    </source>
</evidence>
<evidence type="ECO:0000259" key="2">
    <source>
        <dbReference type="Pfam" id="PF00144"/>
    </source>
</evidence>
<feature type="chain" id="PRO_5043041665" evidence="1">
    <location>
        <begin position="22"/>
        <end position="585"/>
    </location>
</feature>
<dbReference type="Gene3D" id="3.40.710.10">
    <property type="entry name" value="DD-peptidase/beta-lactamase superfamily"/>
    <property type="match status" value="1"/>
</dbReference>
<protein>
    <submittedName>
        <fullName evidence="3">Serine hydrolase domain-containing protein</fullName>
        <ecNumber evidence="3">3.1.1.103</ecNumber>
    </submittedName>
</protein>
<gene>
    <name evidence="3" type="ORF">VCB98_10415</name>
</gene>
<dbReference type="PANTHER" id="PTHR46825:SF8">
    <property type="entry name" value="BETA-LACTAMASE-RELATED"/>
    <property type="match status" value="1"/>
</dbReference>
<dbReference type="SUPFAM" id="SSF56601">
    <property type="entry name" value="beta-lactamase/transpeptidase-like"/>
    <property type="match status" value="1"/>
</dbReference>
<comment type="caution">
    <text evidence="3">The sequence shown here is derived from an EMBL/GenBank/DDBJ whole genome shotgun (WGS) entry which is preliminary data.</text>
</comment>
<proteinExistence type="predicted"/>
<dbReference type="EMBL" id="JAYGII010000024">
    <property type="protein sequence ID" value="MEA5446232.1"/>
    <property type="molecule type" value="Genomic_DNA"/>
</dbReference>
<dbReference type="InterPro" id="IPR050491">
    <property type="entry name" value="AmpC-like"/>
</dbReference>
<keyword evidence="3" id="KW-0378">Hydrolase</keyword>
<evidence type="ECO:0000313" key="4">
    <source>
        <dbReference type="Proteomes" id="UP001302316"/>
    </source>
</evidence>
<dbReference type="GO" id="GO:0016787">
    <property type="term" value="F:hydrolase activity"/>
    <property type="evidence" value="ECO:0007669"/>
    <property type="project" value="UniProtKB-KW"/>
</dbReference>
<dbReference type="AlphaFoldDB" id="A0AAP6MMM9"/>
<name>A0AAP6MMM9_9GAMM</name>
<keyword evidence="1" id="KW-0732">Signal</keyword>
<dbReference type="Pfam" id="PF00144">
    <property type="entry name" value="Beta-lactamase"/>
    <property type="match status" value="1"/>
</dbReference>
<dbReference type="InterPro" id="IPR012338">
    <property type="entry name" value="Beta-lactam/transpept-like"/>
</dbReference>
<feature type="domain" description="Beta-lactamase-related" evidence="2">
    <location>
        <begin position="50"/>
        <end position="342"/>
    </location>
</feature>
<dbReference type="PANTHER" id="PTHR46825">
    <property type="entry name" value="D-ALANYL-D-ALANINE-CARBOXYPEPTIDASE/ENDOPEPTIDASE AMPH"/>
    <property type="match status" value="1"/>
</dbReference>
<organism evidence="3 4">
    <name type="scientific">Natronospira elongata</name>
    <dbReference type="NCBI Taxonomy" id="3110268"/>
    <lineage>
        <taxon>Bacteria</taxon>
        <taxon>Pseudomonadati</taxon>
        <taxon>Pseudomonadota</taxon>
        <taxon>Gammaproteobacteria</taxon>
        <taxon>Natronospirales</taxon>
        <taxon>Natronospiraceae</taxon>
        <taxon>Natronospira</taxon>
    </lineage>
</organism>
<keyword evidence="4" id="KW-1185">Reference proteome</keyword>